<sequence>MRGQCIRTLPTAIERGSHWRCRTRQQQ</sequence>
<dbReference type="EMBL" id="JAQIZT010000016">
    <property type="protein sequence ID" value="KAJ6969196.1"/>
    <property type="molecule type" value="Genomic_DNA"/>
</dbReference>
<evidence type="ECO:0000313" key="2">
    <source>
        <dbReference type="Proteomes" id="UP001164929"/>
    </source>
</evidence>
<comment type="caution">
    <text evidence="1">The sequence shown here is derived from an EMBL/GenBank/DDBJ whole genome shotgun (WGS) entry which is preliminary data.</text>
</comment>
<evidence type="ECO:0000313" key="1">
    <source>
        <dbReference type="EMBL" id="KAJ6969196.1"/>
    </source>
</evidence>
<reference evidence="1 2" key="1">
    <citation type="journal article" date="2023" name="Mol. Ecol. Resour.">
        <title>Chromosome-level genome assembly of a triploid poplar Populus alba 'Berolinensis'.</title>
        <authorList>
            <person name="Chen S."/>
            <person name="Yu Y."/>
            <person name="Wang X."/>
            <person name="Wang S."/>
            <person name="Zhang T."/>
            <person name="Zhou Y."/>
            <person name="He R."/>
            <person name="Meng N."/>
            <person name="Wang Y."/>
            <person name="Liu W."/>
            <person name="Liu Z."/>
            <person name="Liu J."/>
            <person name="Guo Q."/>
            <person name="Huang H."/>
            <person name="Sederoff R.R."/>
            <person name="Wang G."/>
            <person name="Qu G."/>
            <person name="Chen S."/>
        </authorList>
    </citation>
    <scope>NUCLEOTIDE SEQUENCE [LARGE SCALE GENOMIC DNA]</scope>
    <source>
        <strain evidence="1">SC-2020</strain>
    </source>
</reference>
<name>A0AAD6LLK7_9ROSI</name>
<keyword evidence="2" id="KW-1185">Reference proteome</keyword>
<dbReference type="AlphaFoldDB" id="A0AAD6LLK7"/>
<organism evidence="1 2">
    <name type="scientific">Populus alba x Populus x berolinensis</name>
    <dbReference type="NCBI Taxonomy" id="444605"/>
    <lineage>
        <taxon>Eukaryota</taxon>
        <taxon>Viridiplantae</taxon>
        <taxon>Streptophyta</taxon>
        <taxon>Embryophyta</taxon>
        <taxon>Tracheophyta</taxon>
        <taxon>Spermatophyta</taxon>
        <taxon>Magnoliopsida</taxon>
        <taxon>eudicotyledons</taxon>
        <taxon>Gunneridae</taxon>
        <taxon>Pentapetalae</taxon>
        <taxon>rosids</taxon>
        <taxon>fabids</taxon>
        <taxon>Malpighiales</taxon>
        <taxon>Salicaceae</taxon>
        <taxon>Saliceae</taxon>
        <taxon>Populus</taxon>
    </lineage>
</organism>
<dbReference type="Proteomes" id="UP001164929">
    <property type="component" value="Chromosome 16"/>
</dbReference>
<protein>
    <submittedName>
        <fullName evidence="1">Uncharacterized protein</fullName>
    </submittedName>
</protein>
<gene>
    <name evidence="1" type="ORF">NC653_036996</name>
</gene>
<proteinExistence type="predicted"/>
<accession>A0AAD6LLK7</accession>